<dbReference type="CDD" id="cd04496">
    <property type="entry name" value="SSB_OBF"/>
    <property type="match status" value="1"/>
</dbReference>
<organism evidence="5 6">
    <name type="scientific">Chromobacterium violaceum</name>
    <dbReference type="NCBI Taxonomy" id="536"/>
    <lineage>
        <taxon>Bacteria</taxon>
        <taxon>Pseudomonadati</taxon>
        <taxon>Pseudomonadota</taxon>
        <taxon>Betaproteobacteria</taxon>
        <taxon>Neisseriales</taxon>
        <taxon>Chromobacteriaceae</taxon>
        <taxon>Chromobacterium</taxon>
    </lineage>
</organism>
<dbReference type="GO" id="GO:0006260">
    <property type="term" value="P:DNA replication"/>
    <property type="evidence" value="ECO:0007669"/>
    <property type="project" value="InterPro"/>
</dbReference>
<comment type="caution">
    <text evidence="2">Lacks conserved residue(s) required for the propagation of feature annotation.</text>
</comment>
<dbReference type="Gene3D" id="2.40.50.140">
    <property type="entry name" value="Nucleic acid-binding proteins"/>
    <property type="match status" value="1"/>
</dbReference>
<gene>
    <name evidence="5" type="primary">ssb_2</name>
    <name evidence="5" type="ORF">NCTC9695_03393</name>
</gene>
<comment type="subunit">
    <text evidence="2">Homotetramer.</text>
</comment>
<keyword evidence="1 2" id="KW-0238">DNA-binding</keyword>
<name>A0A3S4IGJ7_CHRVL</name>
<dbReference type="InterPro" id="IPR011344">
    <property type="entry name" value="ssDNA-bd"/>
</dbReference>
<dbReference type="GO" id="GO:0009295">
    <property type="term" value="C:nucleoid"/>
    <property type="evidence" value="ECO:0007669"/>
    <property type="project" value="TreeGrafter"/>
</dbReference>
<dbReference type="AlphaFoldDB" id="A0A3S4IGJ7"/>
<dbReference type="PROSITE" id="PS50935">
    <property type="entry name" value="SSB"/>
    <property type="match status" value="1"/>
</dbReference>
<evidence type="ECO:0000313" key="6">
    <source>
        <dbReference type="Proteomes" id="UP000275777"/>
    </source>
</evidence>
<dbReference type="NCBIfam" id="TIGR00621">
    <property type="entry name" value="ssb"/>
    <property type="match status" value="1"/>
</dbReference>
<dbReference type="GO" id="GO:0003697">
    <property type="term" value="F:single-stranded DNA binding"/>
    <property type="evidence" value="ECO:0007669"/>
    <property type="project" value="UniProtKB-UniRule"/>
</dbReference>
<dbReference type="InterPro" id="IPR012340">
    <property type="entry name" value="NA-bd_OB-fold"/>
</dbReference>
<dbReference type="PANTHER" id="PTHR10302:SF0">
    <property type="entry name" value="SINGLE-STRANDED DNA-BINDING PROTEIN, MITOCHONDRIAL"/>
    <property type="match status" value="1"/>
</dbReference>
<dbReference type="Proteomes" id="UP000275777">
    <property type="component" value="Chromosome"/>
</dbReference>
<reference evidence="5 6" key="1">
    <citation type="submission" date="2018-12" db="EMBL/GenBank/DDBJ databases">
        <authorList>
            <consortium name="Pathogen Informatics"/>
        </authorList>
    </citation>
    <scope>NUCLEOTIDE SEQUENCE [LARGE SCALE GENOMIC DNA]</scope>
    <source>
        <strain evidence="5 6">NCTC9695</strain>
    </source>
</reference>
<evidence type="ECO:0000256" key="3">
    <source>
        <dbReference type="RuleBase" id="RU000524"/>
    </source>
</evidence>
<sequence>MNSITFDGRLAADAELRYTPAGEPILTFRVASDIGYGERKATNWFSCQIWGKRGESLKNYLAKGQQVTVYGQLLLREWQDKDGNKRLSPDVRVGEISLQGGRQEGGESHAPRQEPPAAPRRQEPKAARAWTTWMTIFRSNRNQIPTSQENGLSGMTLLLQVIRMVGTFQLFLWEA</sequence>
<dbReference type="EMBL" id="LR134182">
    <property type="protein sequence ID" value="VEB42939.1"/>
    <property type="molecule type" value="Genomic_DNA"/>
</dbReference>
<evidence type="ECO:0000256" key="2">
    <source>
        <dbReference type="HAMAP-Rule" id="MF_00984"/>
    </source>
</evidence>
<dbReference type="HAMAP" id="MF_00984">
    <property type="entry name" value="SSB"/>
    <property type="match status" value="1"/>
</dbReference>
<dbReference type="SUPFAM" id="SSF50249">
    <property type="entry name" value="Nucleic acid-binding proteins"/>
    <property type="match status" value="1"/>
</dbReference>
<evidence type="ECO:0000256" key="4">
    <source>
        <dbReference type="SAM" id="MobiDB-lite"/>
    </source>
</evidence>
<proteinExistence type="inferred from homology"/>
<dbReference type="PANTHER" id="PTHR10302">
    <property type="entry name" value="SINGLE-STRANDED DNA-BINDING PROTEIN"/>
    <property type="match status" value="1"/>
</dbReference>
<dbReference type="InterPro" id="IPR000424">
    <property type="entry name" value="Primosome_PriB/ssb"/>
</dbReference>
<accession>A0A3S4IGJ7</accession>
<dbReference type="Pfam" id="PF00436">
    <property type="entry name" value="SSB"/>
    <property type="match status" value="1"/>
</dbReference>
<evidence type="ECO:0000256" key="1">
    <source>
        <dbReference type="ARBA" id="ARBA00023125"/>
    </source>
</evidence>
<protein>
    <recommendedName>
        <fullName evidence="2 3">Single-stranded DNA-binding protein</fullName>
        <shortName evidence="2">SSB</shortName>
    </recommendedName>
</protein>
<evidence type="ECO:0000313" key="5">
    <source>
        <dbReference type="EMBL" id="VEB42939.1"/>
    </source>
</evidence>
<feature type="region of interest" description="Disordered" evidence="4">
    <location>
        <begin position="97"/>
        <end position="125"/>
    </location>
</feature>